<dbReference type="EMBL" id="QZBZ01000775">
    <property type="protein sequence ID" value="TIA27776.1"/>
    <property type="molecule type" value="Genomic_DNA"/>
</dbReference>
<evidence type="ECO:0000313" key="1">
    <source>
        <dbReference type="EMBL" id="TIA27776.1"/>
    </source>
</evidence>
<protein>
    <submittedName>
        <fullName evidence="1">Uncharacterized protein</fullName>
    </submittedName>
</protein>
<proteinExistence type="predicted"/>
<accession>A0A4T0B1I0</accession>
<comment type="caution">
    <text evidence="1">The sequence shown here is derived from an EMBL/GenBank/DDBJ whole genome shotgun (WGS) entry which is preliminary data.</text>
</comment>
<evidence type="ECO:0000313" key="2">
    <source>
        <dbReference type="Proteomes" id="UP000308724"/>
    </source>
</evidence>
<gene>
    <name evidence="1" type="ORF">D6C78_11015</name>
</gene>
<organism evidence="1 2">
    <name type="scientific">Aureobasidium pullulans</name>
    <name type="common">Black yeast</name>
    <name type="synonym">Pullularia pullulans</name>
    <dbReference type="NCBI Taxonomy" id="5580"/>
    <lineage>
        <taxon>Eukaryota</taxon>
        <taxon>Fungi</taxon>
        <taxon>Dikarya</taxon>
        <taxon>Ascomycota</taxon>
        <taxon>Pezizomycotina</taxon>
        <taxon>Dothideomycetes</taxon>
        <taxon>Dothideomycetidae</taxon>
        <taxon>Dothideales</taxon>
        <taxon>Saccotheciaceae</taxon>
        <taxon>Aureobasidium</taxon>
    </lineage>
</organism>
<dbReference type="AlphaFoldDB" id="A0A4T0B1I0"/>
<dbReference type="Proteomes" id="UP000308724">
    <property type="component" value="Unassembled WGS sequence"/>
</dbReference>
<sequence length="550" mass="61749">MTESQTIVLQQDNITKLQSVLGSLVHTDDQLEKEDLRQQMPQPLSEILLSCGSLKWFCNALASYGPPKSRKSLNRGRATPRIPGAAKINHIISLYENTHEDDRPTPSSTSVGACDSDTHLRLCGSTPGSKEEEFSRRSLNRNLHLEFLARQEDVSSIKCDLKLFLEKLRPADTDRLRGSQLEILLRYRSDKKVSDESFFRYHNGAMSLENSNLTKGLLVSEDHGDSSTQNDMAQTCQQCVLEVLQQTAKQAAGADIRSRYCKVALYYEIEEIREALDRSGQSTIGVNFPTMAIRKWIAKTENSNLDEKQVHSWKSEGERWKTLCDQFSAGILEVSHEVLSACISEPSGNYLDVLLKFCPSMRNRCNVWLKKVNKRLGKPPMNALLLDKWIDLEDKGGERDHTPAVAEAKTLEHLRTTHGPGASSELEIEIRESASRLFDTSARLTTCGSEIRVLKIEDASEKVGDEENSVAQGSKRRSDIDIEQENAELAAKAEQLCKERIAVADLGQMKDVYILPYQNAGVWHCVLRASDFVLNVSVSENRKMKVIEPP</sequence>
<reference evidence="1 2" key="1">
    <citation type="submission" date="2018-10" db="EMBL/GenBank/DDBJ databases">
        <title>Fifty Aureobasidium pullulans genomes reveal a recombining polyextremotolerant generalist.</title>
        <authorList>
            <person name="Gostincar C."/>
            <person name="Turk M."/>
            <person name="Zajc J."/>
            <person name="Gunde-Cimerman N."/>
        </authorList>
    </citation>
    <scope>NUCLEOTIDE SEQUENCE [LARGE SCALE GENOMIC DNA]</scope>
    <source>
        <strain evidence="1 2">EXF-1645</strain>
    </source>
</reference>
<name>A0A4T0B1I0_AURPU</name>